<feature type="region of interest" description="Disordered" evidence="1">
    <location>
        <begin position="101"/>
        <end position="188"/>
    </location>
</feature>
<sequence length="188" mass="20106">MSTKDMPWLVDHCLIRQRPGWRDETDLRPVVPATTILHHMVEAAVRPGTVAIGVDDLRLHRWLVAAPAVEVRVETRAVGPDRVAVRLGDHAEGTVLLAPAYPAAPEPWTPSADEQPPRSPPSASTSSGGCSTAPPSAASAAPSASARARPARRSPSRPRPARCWTTPARSSGCGWPSCTRTRPSRSPR</sequence>
<evidence type="ECO:0000256" key="1">
    <source>
        <dbReference type="SAM" id="MobiDB-lite"/>
    </source>
</evidence>
<reference evidence="3" key="1">
    <citation type="journal article" date="2019" name="Int. J. Syst. Evol. Microbiol.">
        <title>The Global Catalogue of Microorganisms (GCM) 10K type strain sequencing project: providing services to taxonomists for standard genome sequencing and annotation.</title>
        <authorList>
            <consortium name="The Broad Institute Genomics Platform"/>
            <consortium name="The Broad Institute Genome Sequencing Center for Infectious Disease"/>
            <person name="Wu L."/>
            <person name="Ma J."/>
        </authorList>
    </citation>
    <scope>NUCLEOTIDE SEQUENCE [LARGE SCALE GENOMIC DNA]</scope>
    <source>
        <strain evidence="3">JCM 17695</strain>
    </source>
</reference>
<comment type="caution">
    <text evidence="2">The sequence shown here is derived from an EMBL/GenBank/DDBJ whole genome shotgun (WGS) entry which is preliminary data.</text>
</comment>
<feature type="compositionally biased region" description="Basic residues" evidence="1">
    <location>
        <begin position="149"/>
        <end position="160"/>
    </location>
</feature>
<proteinExistence type="predicted"/>
<gene>
    <name evidence="2" type="ORF">ACFQV2_15420</name>
</gene>
<keyword evidence="3" id="KW-1185">Reference proteome</keyword>
<evidence type="ECO:0000313" key="2">
    <source>
        <dbReference type="EMBL" id="MFC7614707.1"/>
    </source>
</evidence>
<accession>A0ABW2TLS7</accession>
<name>A0ABW2TLS7_9PSEU</name>
<dbReference type="Proteomes" id="UP001596512">
    <property type="component" value="Unassembled WGS sequence"/>
</dbReference>
<dbReference type="EMBL" id="JBHTEY010000004">
    <property type="protein sequence ID" value="MFC7614707.1"/>
    <property type="molecule type" value="Genomic_DNA"/>
</dbReference>
<organism evidence="2 3">
    <name type="scientific">Actinokineospora soli</name>
    <dbReference type="NCBI Taxonomy" id="1048753"/>
    <lineage>
        <taxon>Bacteria</taxon>
        <taxon>Bacillati</taxon>
        <taxon>Actinomycetota</taxon>
        <taxon>Actinomycetes</taxon>
        <taxon>Pseudonocardiales</taxon>
        <taxon>Pseudonocardiaceae</taxon>
        <taxon>Actinokineospora</taxon>
    </lineage>
</organism>
<evidence type="ECO:0000313" key="3">
    <source>
        <dbReference type="Proteomes" id="UP001596512"/>
    </source>
</evidence>
<dbReference type="Gene3D" id="3.10.129.110">
    <property type="entry name" value="Polyketide synthase dehydratase"/>
    <property type="match status" value="1"/>
</dbReference>
<protein>
    <recommendedName>
        <fullName evidence="4">Polyketide synthase dehydratase</fullName>
    </recommendedName>
</protein>
<evidence type="ECO:0008006" key="4">
    <source>
        <dbReference type="Google" id="ProtNLM"/>
    </source>
</evidence>
<dbReference type="InterPro" id="IPR042104">
    <property type="entry name" value="PKS_dehydratase_sf"/>
</dbReference>
<feature type="compositionally biased region" description="Low complexity" evidence="1">
    <location>
        <begin position="121"/>
        <end position="148"/>
    </location>
</feature>